<keyword evidence="2" id="KW-0675">Receptor</keyword>
<name>A0A084VRF9_ANOSI</name>
<dbReference type="VEuPathDB" id="VectorBase:ASIC008049"/>
<keyword evidence="4" id="KW-1185">Reference proteome</keyword>
<evidence type="ECO:0000313" key="2">
    <source>
        <dbReference type="EMBL" id="KFB40553.1"/>
    </source>
</evidence>
<reference evidence="2 4" key="1">
    <citation type="journal article" date="2014" name="BMC Genomics">
        <title>Genome sequence of Anopheles sinensis provides insight into genetics basis of mosquito competence for malaria parasites.</title>
        <authorList>
            <person name="Zhou D."/>
            <person name="Zhang D."/>
            <person name="Ding G."/>
            <person name="Shi L."/>
            <person name="Hou Q."/>
            <person name="Ye Y."/>
            <person name="Xu Y."/>
            <person name="Zhou H."/>
            <person name="Xiong C."/>
            <person name="Li S."/>
            <person name="Yu J."/>
            <person name="Hong S."/>
            <person name="Yu X."/>
            <person name="Zou P."/>
            <person name="Chen C."/>
            <person name="Chang X."/>
            <person name="Wang W."/>
            <person name="Lv Y."/>
            <person name="Sun Y."/>
            <person name="Ma L."/>
            <person name="Shen B."/>
            <person name="Zhu C."/>
        </authorList>
    </citation>
    <scope>NUCLEOTIDE SEQUENCE [LARGE SCALE GENOMIC DNA]</scope>
</reference>
<proteinExistence type="predicted"/>
<sequence>MRVYDRKPVAEEKHKSSFSTLKTLGVALPIRAQLIVPPAHSQHPHQGKDGWKGTTKQPSKKADGAELANNGARAPSNAKCYAPSEEPGGREEKIMERQPMRNLCAFDKIRICVSYVLNFYDIPCHPEGACGVSGGDMMVIIPALSPIMDADAVRDAMCVRHKLEDFIDPGESAAAACARTWHRHSASSRVPKGAGKKAPAAKAT</sequence>
<organism evidence="2">
    <name type="scientific">Anopheles sinensis</name>
    <name type="common">Mosquito</name>
    <dbReference type="NCBI Taxonomy" id="74873"/>
    <lineage>
        <taxon>Eukaryota</taxon>
        <taxon>Metazoa</taxon>
        <taxon>Ecdysozoa</taxon>
        <taxon>Arthropoda</taxon>
        <taxon>Hexapoda</taxon>
        <taxon>Insecta</taxon>
        <taxon>Pterygota</taxon>
        <taxon>Neoptera</taxon>
        <taxon>Endopterygota</taxon>
        <taxon>Diptera</taxon>
        <taxon>Nematocera</taxon>
        <taxon>Culicoidea</taxon>
        <taxon>Culicidae</taxon>
        <taxon>Anophelinae</taxon>
        <taxon>Anopheles</taxon>
    </lineage>
</organism>
<dbReference type="AlphaFoldDB" id="A0A084VRF9"/>
<gene>
    <name evidence="2" type="ORF">ZHAS_00008049</name>
</gene>
<reference evidence="3" key="2">
    <citation type="submission" date="2020-05" db="UniProtKB">
        <authorList>
            <consortium name="EnsemblMetazoa"/>
        </authorList>
    </citation>
    <scope>IDENTIFICATION</scope>
</reference>
<dbReference type="EMBL" id="ATLV01015655">
    <property type="status" value="NOT_ANNOTATED_CDS"/>
    <property type="molecule type" value="Genomic_DNA"/>
</dbReference>
<evidence type="ECO:0000313" key="3">
    <source>
        <dbReference type="EnsemblMetazoa" id="ASIC008049-PA"/>
    </source>
</evidence>
<feature type="region of interest" description="Disordered" evidence="1">
    <location>
        <begin position="39"/>
        <end position="94"/>
    </location>
</feature>
<dbReference type="EMBL" id="KE525025">
    <property type="protein sequence ID" value="KFB40553.1"/>
    <property type="molecule type" value="Genomic_DNA"/>
</dbReference>
<protein>
    <submittedName>
        <fullName evidence="2 3">TonB-dependent receptor</fullName>
    </submittedName>
</protein>
<dbReference type="Proteomes" id="UP000030765">
    <property type="component" value="Unassembled WGS sequence"/>
</dbReference>
<dbReference type="EnsemblMetazoa" id="ASIC008049-RA">
    <property type="protein sequence ID" value="ASIC008049-PA"/>
    <property type="gene ID" value="ASIC008049"/>
</dbReference>
<evidence type="ECO:0000313" key="4">
    <source>
        <dbReference type="Proteomes" id="UP000030765"/>
    </source>
</evidence>
<accession>A0A084VRF9</accession>
<evidence type="ECO:0000256" key="1">
    <source>
        <dbReference type="SAM" id="MobiDB-lite"/>
    </source>
</evidence>